<dbReference type="SUPFAM" id="SSF50630">
    <property type="entry name" value="Acid proteases"/>
    <property type="match status" value="2"/>
</dbReference>
<dbReference type="PROSITE" id="PS50175">
    <property type="entry name" value="ASP_PROT_RETROV"/>
    <property type="match status" value="1"/>
</dbReference>
<organism evidence="3 4">
    <name type="scientific">Leptospira wolffii</name>
    <dbReference type="NCBI Taxonomy" id="409998"/>
    <lineage>
        <taxon>Bacteria</taxon>
        <taxon>Pseudomonadati</taxon>
        <taxon>Spirochaetota</taxon>
        <taxon>Spirochaetia</taxon>
        <taxon>Leptospirales</taxon>
        <taxon>Leptospiraceae</taxon>
        <taxon>Leptospira</taxon>
    </lineage>
</organism>
<name>A0A2M9ZCT4_9LEPT</name>
<dbReference type="AlphaFoldDB" id="A0A2M9ZCT4"/>
<dbReference type="PROSITE" id="PS51257">
    <property type="entry name" value="PROKAR_LIPOPROTEIN"/>
    <property type="match status" value="1"/>
</dbReference>
<sequence>MKKRAFGIYKKNNILRLFFFLLIFLSFSCSSFDLRNLFSGPIQYEREAGGLWIRLPLRSVDQLPVLYLSLSPEKEPLRFLVDTGAFVSFLEDEYFPEDSTKKFLSASFPGGSVQSVRKTLRSDLFIHGIKTMEGTEFFSHDFPKELKVNGILGMNAFIGLVVSLELPERISIWKSKNSSQTPPGYLEENLFPLVLKSGQPMVVLIRPPGVRMESWILDTGAEYTVLDWEIVKGNHPPEYQEGKDTRVFNFGGGILKAKTRWIRPFCPVFVKNPQEGIGFCLPELETFPGGIPADALNADYRKGIVGILGRNWMENYRILLDTKRSLIGIVGKESVEDK</sequence>
<dbReference type="InterPro" id="IPR001995">
    <property type="entry name" value="Peptidase_A2_cat"/>
</dbReference>
<reference evidence="3 4" key="1">
    <citation type="submission" date="2017-07" db="EMBL/GenBank/DDBJ databases">
        <title>Leptospira spp. isolated from tropical soils.</title>
        <authorList>
            <person name="Thibeaux R."/>
            <person name="Iraola G."/>
            <person name="Ferres I."/>
            <person name="Bierque E."/>
            <person name="Girault D."/>
            <person name="Soupe-Gilbert M.-E."/>
            <person name="Picardeau M."/>
            <person name="Goarant C."/>
        </authorList>
    </citation>
    <scope>NUCLEOTIDE SEQUENCE [LARGE SCALE GENOMIC DNA]</scope>
    <source>
        <strain evidence="3 4">FH2-C-A2</strain>
    </source>
</reference>
<dbReference type="RefSeq" id="WP_100758475.1">
    <property type="nucleotide sequence ID" value="NZ_NPDT01000002.1"/>
</dbReference>
<proteinExistence type="predicted"/>
<dbReference type="InterPro" id="IPR021109">
    <property type="entry name" value="Peptidase_aspartic_dom_sf"/>
</dbReference>
<dbReference type="Proteomes" id="UP000231912">
    <property type="component" value="Unassembled WGS sequence"/>
</dbReference>
<dbReference type="Gene3D" id="2.40.70.10">
    <property type="entry name" value="Acid Proteases"/>
    <property type="match status" value="1"/>
</dbReference>
<evidence type="ECO:0000259" key="2">
    <source>
        <dbReference type="PROSITE" id="PS50175"/>
    </source>
</evidence>
<accession>A0A2M9ZCT4</accession>
<evidence type="ECO:0000313" key="4">
    <source>
        <dbReference type="Proteomes" id="UP000231912"/>
    </source>
</evidence>
<evidence type="ECO:0000256" key="1">
    <source>
        <dbReference type="ARBA" id="ARBA00022801"/>
    </source>
</evidence>
<evidence type="ECO:0000313" key="3">
    <source>
        <dbReference type="EMBL" id="PJZ66236.1"/>
    </source>
</evidence>
<dbReference type="GO" id="GO:0004190">
    <property type="term" value="F:aspartic-type endopeptidase activity"/>
    <property type="evidence" value="ECO:0007669"/>
    <property type="project" value="InterPro"/>
</dbReference>
<dbReference type="EMBL" id="NPDT01000002">
    <property type="protein sequence ID" value="PJZ66236.1"/>
    <property type="molecule type" value="Genomic_DNA"/>
</dbReference>
<dbReference type="GO" id="GO:0006508">
    <property type="term" value="P:proteolysis"/>
    <property type="evidence" value="ECO:0007669"/>
    <property type="project" value="UniProtKB-KW"/>
</dbReference>
<gene>
    <name evidence="3" type="ORF">CH371_08100</name>
</gene>
<feature type="domain" description="Peptidase A2" evidence="2">
    <location>
        <begin position="213"/>
        <end position="254"/>
    </location>
</feature>
<keyword evidence="3" id="KW-0645">Protease</keyword>
<comment type="caution">
    <text evidence="3">The sequence shown here is derived from an EMBL/GenBank/DDBJ whole genome shotgun (WGS) entry which is preliminary data.</text>
</comment>
<keyword evidence="1" id="KW-0378">Hydrolase</keyword>
<protein>
    <submittedName>
        <fullName evidence="3">Aspartyl protease</fullName>
    </submittedName>
</protein>